<protein>
    <submittedName>
        <fullName evidence="2">Uncharacterized protein</fullName>
    </submittedName>
</protein>
<sequence>MNNKLHLRAVRRRAAGTFHPYKASSGSWTRVRPVAPAPSQSQAAPLRARWSRNAVTGVLECHWAADTASKPHPRMKAARVAFKSRMHWRIRNAGLRPPSRQYAHG</sequence>
<evidence type="ECO:0000313" key="2">
    <source>
        <dbReference type="EMBL" id="RUL72984.1"/>
    </source>
</evidence>
<dbReference type="RefSeq" id="WP_126685907.1">
    <property type="nucleotide sequence ID" value="NZ_RYYV01000013.1"/>
</dbReference>
<dbReference type="EMBL" id="RYYV01000013">
    <property type="protein sequence ID" value="RUL72984.1"/>
    <property type="molecule type" value="Genomic_DNA"/>
</dbReference>
<evidence type="ECO:0000256" key="1">
    <source>
        <dbReference type="SAM" id="MobiDB-lite"/>
    </source>
</evidence>
<feature type="compositionally biased region" description="Low complexity" evidence="1">
    <location>
        <begin position="33"/>
        <end position="45"/>
    </location>
</feature>
<organism evidence="2 3">
    <name type="scientific">Dyella choica</name>
    <dbReference type="NCBI Taxonomy" id="1927959"/>
    <lineage>
        <taxon>Bacteria</taxon>
        <taxon>Pseudomonadati</taxon>
        <taxon>Pseudomonadota</taxon>
        <taxon>Gammaproteobacteria</taxon>
        <taxon>Lysobacterales</taxon>
        <taxon>Rhodanobacteraceae</taxon>
        <taxon>Dyella</taxon>
    </lineage>
</organism>
<dbReference type="OrthoDB" id="5957241at2"/>
<proteinExistence type="predicted"/>
<accession>A0A432M377</accession>
<evidence type="ECO:0000313" key="3">
    <source>
        <dbReference type="Proteomes" id="UP000274358"/>
    </source>
</evidence>
<reference evidence="2 3" key="1">
    <citation type="submission" date="2018-12" db="EMBL/GenBank/DDBJ databases">
        <title>Dyella dinghuensis sp. nov. DHOA06 and Dyella choica sp. nov. 4M-K27, isolated from forest soil.</title>
        <authorList>
            <person name="Qiu L.-H."/>
            <person name="Gao Z.-H."/>
        </authorList>
    </citation>
    <scope>NUCLEOTIDE SEQUENCE [LARGE SCALE GENOMIC DNA]</scope>
    <source>
        <strain evidence="2 3">4M-K27</strain>
    </source>
</reference>
<feature type="region of interest" description="Disordered" evidence="1">
    <location>
        <begin position="21"/>
        <end position="46"/>
    </location>
</feature>
<dbReference type="Proteomes" id="UP000274358">
    <property type="component" value="Unassembled WGS sequence"/>
</dbReference>
<comment type="caution">
    <text evidence="2">The sequence shown here is derived from an EMBL/GenBank/DDBJ whole genome shotgun (WGS) entry which is preliminary data.</text>
</comment>
<keyword evidence="3" id="KW-1185">Reference proteome</keyword>
<gene>
    <name evidence="2" type="ORF">EKH80_16650</name>
</gene>
<name>A0A432M377_9GAMM</name>
<dbReference type="AlphaFoldDB" id="A0A432M377"/>